<dbReference type="InterPro" id="IPR011990">
    <property type="entry name" value="TPR-like_helical_dom_sf"/>
</dbReference>
<keyword evidence="7" id="KW-1185">Reference proteome</keyword>
<dbReference type="PANTHER" id="PTHR35807">
    <property type="entry name" value="TRANSCRIPTIONAL REGULATOR REDD-RELATED"/>
    <property type="match status" value="1"/>
</dbReference>
<sequence>MHDTGQSIGIGILGPVILDVPGGWHGALPPQQRKVLAVLTVNRGVSLSGEQIVRHVWGDSAPDSAMQMVRNQIRGLRLLGRRGGREFVQRGQVGYRLAGGVAVDAERFRALVREGRALHAAGRQAEAVGVLERARAIWRCGDALADVRDVAELRVEAIGLEELRFQAEELIVDSHLALDRPEEALPILRAMTVLHPFREPAWLRLMAAQALAGRRVEASVDTYRQARLHLVEHSGLDAPLLAEVHRALLRGAHGRELLTMVNGSRRRPSA</sequence>
<evidence type="ECO:0000259" key="5">
    <source>
        <dbReference type="SMART" id="SM01043"/>
    </source>
</evidence>
<dbReference type="InterPro" id="IPR016032">
    <property type="entry name" value="Sig_transdc_resp-reg_C-effctor"/>
</dbReference>
<keyword evidence="3" id="KW-0238">DNA-binding</keyword>
<dbReference type="AlphaFoldDB" id="A0A8J4DT14"/>
<dbReference type="Proteomes" id="UP000619260">
    <property type="component" value="Unassembled WGS sequence"/>
</dbReference>
<proteinExistence type="inferred from homology"/>
<evidence type="ECO:0000256" key="3">
    <source>
        <dbReference type="ARBA" id="ARBA00023125"/>
    </source>
</evidence>
<dbReference type="Pfam" id="PF00486">
    <property type="entry name" value="Trans_reg_C"/>
    <property type="match status" value="1"/>
</dbReference>
<reference evidence="6" key="1">
    <citation type="submission" date="2021-01" db="EMBL/GenBank/DDBJ databases">
        <title>Whole genome shotgun sequence of Virgisporangium aliadipatigenens NBRC 105644.</title>
        <authorList>
            <person name="Komaki H."/>
            <person name="Tamura T."/>
        </authorList>
    </citation>
    <scope>NUCLEOTIDE SEQUENCE</scope>
    <source>
        <strain evidence="6">NBRC 105644</strain>
    </source>
</reference>
<dbReference type="InterPro" id="IPR051677">
    <property type="entry name" value="AfsR-DnrI-RedD_regulator"/>
</dbReference>
<dbReference type="EMBL" id="BOPF01000020">
    <property type="protein sequence ID" value="GIJ48448.1"/>
    <property type="molecule type" value="Genomic_DNA"/>
</dbReference>
<dbReference type="Gene3D" id="1.25.40.10">
    <property type="entry name" value="Tetratricopeptide repeat domain"/>
    <property type="match status" value="1"/>
</dbReference>
<dbReference type="InterPro" id="IPR001867">
    <property type="entry name" value="OmpR/PhoB-type_DNA-bd"/>
</dbReference>
<comment type="caution">
    <text evidence="6">The sequence shown here is derived from an EMBL/GenBank/DDBJ whole genome shotgun (WGS) entry which is preliminary data.</text>
</comment>
<feature type="domain" description="Bacterial transcriptional activator" evidence="5">
    <location>
        <begin position="103"/>
        <end position="249"/>
    </location>
</feature>
<dbReference type="InterPro" id="IPR005158">
    <property type="entry name" value="BTAD"/>
</dbReference>
<dbReference type="SUPFAM" id="SSF48452">
    <property type="entry name" value="TPR-like"/>
    <property type="match status" value="1"/>
</dbReference>
<dbReference type="Pfam" id="PF03704">
    <property type="entry name" value="BTAD"/>
    <property type="match status" value="1"/>
</dbReference>
<dbReference type="PANTHER" id="PTHR35807:SF1">
    <property type="entry name" value="TRANSCRIPTIONAL REGULATOR REDD"/>
    <property type="match status" value="1"/>
</dbReference>
<gene>
    <name evidence="6" type="ORF">Val02_53340</name>
</gene>
<evidence type="ECO:0000256" key="1">
    <source>
        <dbReference type="ARBA" id="ARBA00005820"/>
    </source>
</evidence>
<comment type="similarity">
    <text evidence="1">Belongs to the AfsR/DnrI/RedD regulatory family.</text>
</comment>
<dbReference type="Gene3D" id="1.10.10.10">
    <property type="entry name" value="Winged helix-like DNA-binding domain superfamily/Winged helix DNA-binding domain"/>
    <property type="match status" value="1"/>
</dbReference>
<evidence type="ECO:0000256" key="4">
    <source>
        <dbReference type="ARBA" id="ARBA00023163"/>
    </source>
</evidence>
<keyword evidence="4" id="KW-0804">Transcription</keyword>
<evidence type="ECO:0000313" key="6">
    <source>
        <dbReference type="EMBL" id="GIJ48448.1"/>
    </source>
</evidence>
<protein>
    <recommendedName>
        <fullName evidence="5">Bacterial transcriptional activator domain-containing protein</fullName>
    </recommendedName>
</protein>
<organism evidence="6 7">
    <name type="scientific">Virgisporangium aliadipatigenens</name>
    <dbReference type="NCBI Taxonomy" id="741659"/>
    <lineage>
        <taxon>Bacteria</taxon>
        <taxon>Bacillati</taxon>
        <taxon>Actinomycetota</taxon>
        <taxon>Actinomycetes</taxon>
        <taxon>Micromonosporales</taxon>
        <taxon>Micromonosporaceae</taxon>
        <taxon>Virgisporangium</taxon>
    </lineage>
</organism>
<name>A0A8J4DT14_9ACTN</name>
<dbReference type="GO" id="GO:0006355">
    <property type="term" value="P:regulation of DNA-templated transcription"/>
    <property type="evidence" value="ECO:0007669"/>
    <property type="project" value="InterPro"/>
</dbReference>
<dbReference type="SUPFAM" id="SSF46894">
    <property type="entry name" value="C-terminal effector domain of the bipartite response regulators"/>
    <property type="match status" value="1"/>
</dbReference>
<evidence type="ECO:0000256" key="2">
    <source>
        <dbReference type="ARBA" id="ARBA00023015"/>
    </source>
</evidence>
<dbReference type="GO" id="GO:0003677">
    <property type="term" value="F:DNA binding"/>
    <property type="evidence" value="ECO:0007669"/>
    <property type="project" value="UniProtKB-KW"/>
</dbReference>
<accession>A0A8J4DT14</accession>
<keyword evidence="2" id="KW-0805">Transcription regulation</keyword>
<dbReference type="CDD" id="cd15831">
    <property type="entry name" value="BTAD"/>
    <property type="match status" value="1"/>
</dbReference>
<dbReference type="SMART" id="SM01043">
    <property type="entry name" value="BTAD"/>
    <property type="match status" value="1"/>
</dbReference>
<dbReference type="InterPro" id="IPR036388">
    <property type="entry name" value="WH-like_DNA-bd_sf"/>
</dbReference>
<dbReference type="GO" id="GO:0000160">
    <property type="term" value="P:phosphorelay signal transduction system"/>
    <property type="evidence" value="ECO:0007669"/>
    <property type="project" value="InterPro"/>
</dbReference>
<evidence type="ECO:0000313" key="7">
    <source>
        <dbReference type="Proteomes" id="UP000619260"/>
    </source>
</evidence>
<dbReference type="RefSeq" id="WP_203901930.1">
    <property type="nucleotide sequence ID" value="NZ_BOPF01000020.1"/>
</dbReference>